<dbReference type="AlphaFoldDB" id="A0A0W0Y8A3"/>
<sequence>MKKQRIVLSLFCSFYLILSFADTSLNKEKQTTGVNNNPLFYLQGIYSYRDFKFKSVKFANYNSFQGHSNFYALGANNLQIMKGLTGGLFIYRADMSLDSNVLIFPTPLIQTTQSIHNNSLFGHITKSIKPHLFVDFYGGYGQNKLNYLTLMAPNTPNQQIASATNHSNNWFVSLSTLYNTIFHNFLITGAFSVLHNEIKQNGFTYFFRPNLVSNTIAPLTNKSSYLLENAEIGYKITQIIEPFINGGLIQVVQFSNSRPLISGTLVSTAPEFNLNQNGFQVGGGVNFALKKVTLRLEQQYVQRANVYHSNLSIVSLKIAMD</sequence>
<dbReference type="InterPro" id="IPR036709">
    <property type="entry name" value="Autotransporte_beta_dom_sf"/>
</dbReference>
<dbReference type="Gene3D" id="2.40.128.130">
    <property type="entry name" value="Autotransporter beta-domain"/>
    <property type="match status" value="1"/>
</dbReference>
<feature type="chain" id="PRO_5006917387" description="Autotransporter domain-containing protein" evidence="1">
    <location>
        <begin position="22"/>
        <end position="321"/>
    </location>
</feature>
<dbReference type="PATRIC" id="fig|45074.5.peg.3886"/>
<feature type="signal peptide" evidence="1">
    <location>
        <begin position="1"/>
        <end position="21"/>
    </location>
</feature>
<dbReference type="Pfam" id="PF03797">
    <property type="entry name" value="Autotransporter"/>
    <property type="match status" value="1"/>
</dbReference>
<dbReference type="SUPFAM" id="SSF103515">
    <property type="entry name" value="Autotransporter"/>
    <property type="match status" value="1"/>
</dbReference>
<dbReference type="OrthoDB" id="5644038at2"/>
<dbReference type="EMBL" id="LNYU01000091">
    <property type="protein sequence ID" value="KTD53207.1"/>
    <property type="molecule type" value="Genomic_DNA"/>
</dbReference>
<feature type="domain" description="Autotransporter" evidence="2">
    <location>
        <begin position="37"/>
        <end position="309"/>
    </location>
</feature>
<name>A0A0W0Y8A3_9GAMM</name>
<evidence type="ECO:0000256" key="1">
    <source>
        <dbReference type="SAM" id="SignalP"/>
    </source>
</evidence>
<dbReference type="STRING" id="45074.Lsan_3617"/>
<dbReference type="RefSeq" id="WP_058515526.1">
    <property type="nucleotide sequence ID" value="NZ_CAAAIH010000024.1"/>
</dbReference>
<gene>
    <name evidence="3" type="ORF">Lsan_3617</name>
</gene>
<comment type="caution">
    <text evidence="3">The sequence shown here is derived from an EMBL/GenBank/DDBJ whole genome shotgun (WGS) entry which is preliminary data.</text>
</comment>
<organism evidence="3 4">
    <name type="scientific">Legionella santicrucis</name>
    <dbReference type="NCBI Taxonomy" id="45074"/>
    <lineage>
        <taxon>Bacteria</taxon>
        <taxon>Pseudomonadati</taxon>
        <taxon>Pseudomonadota</taxon>
        <taxon>Gammaproteobacteria</taxon>
        <taxon>Legionellales</taxon>
        <taxon>Legionellaceae</taxon>
        <taxon>Legionella</taxon>
    </lineage>
</organism>
<proteinExistence type="predicted"/>
<keyword evidence="4" id="KW-1185">Reference proteome</keyword>
<accession>A0A0W0Y8A3</accession>
<evidence type="ECO:0000313" key="4">
    <source>
        <dbReference type="Proteomes" id="UP000054703"/>
    </source>
</evidence>
<reference evidence="3 4" key="1">
    <citation type="submission" date="2015-11" db="EMBL/GenBank/DDBJ databases">
        <title>Genomic analysis of 38 Legionella species identifies large and diverse effector repertoires.</title>
        <authorList>
            <person name="Burstein D."/>
            <person name="Amaro F."/>
            <person name="Zusman T."/>
            <person name="Lifshitz Z."/>
            <person name="Cohen O."/>
            <person name="Gilbert J.A."/>
            <person name="Pupko T."/>
            <person name="Shuman H.A."/>
            <person name="Segal G."/>
        </authorList>
    </citation>
    <scope>NUCLEOTIDE SEQUENCE [LARGE SCALE GENOMIC DNA]</scope>
    <source>
        <strain evidence="3 4">SC-63-C7</strain>
    </source>
</reference>
<protein>
    <recommendedName>
        <fullName evidence="2">Autotransporter domain-containing protein</fullName>
    </recommendedName>
</protein>
<dbReference type="SMART" id="SM00869">
    <property type="entry name" value="Autotransporter"/>
    <property type="match status" value="1"/>
</dbReference>
<evidence type="ECO:0000313" key="3">
    <source>
        <dbReference type="EMBL" id="KTD53207.1"/>
    </source>
</evidence>
<keyword evidence="1" id="KW-0732">Signal</keyword>
<evidence type="ECO:0000259" key="2">
    <source>
        <dbReference type="SMART" id="SM00869"/>
    </source>
</evidence>
<dbReference type="InterPro" id="IPR005546">
    <property type="entry name" value="Autotransporte_beta"/>
</dbReference>
<dbReference type="Proteomes" id="UP000054703">
    <property type="component" value="Unassembled WGS sequence"/>
</dbReference>